<dbReference type="PANTHER" id="PTHR11587:SF2">
    <property type="entry name" value="ARGININOSUCCINATE SYNTHASE"/>
    <property type="match status" value="1"/>
</dbReference>
<organism evidence="9">
    <name type="scientific">marine sediment metagenome</name>
    <dbReference type="NCBI Taxonomy" id="412755"/>
    <lineage>
        <taxon>unclassified sequences</taxon>
        <taxon>metagenomes</taxon>
        <taxon>ecological metagenomes</taxon>
    </lineage>
</organism>
<dbReference type="GO" id="GO:0005524">
    <property type="term" value="F:ATP binding"/>
    <property type="evidence" value="ECO:0007669"/>
    <property type="project" value="UniProtKB-KW"/>
</dbReference>
<dbReference type="SUPFAM" id="SSF69864">
    <property type="entry name" value="Argininosuccinate synthetase, C-terminal domain"/>
    <property type="match status" value="1"/>
</dbReference>
<dbReference type="AlphaFoldDB" id="X1I8H7"/>
<dbReference type="Pfam" id="PF20979">
    <property type="entry name" value="Arginosuc_syn_C"/>
    <property type="match status" value="1"/>
</dbReference>
<dbReference type="GO" id="GO:0004055">
    <property type="term" value="F:argininosuccinate synthase activity"/>
    <property type="evidence" value="ECO:0007669"/>
    <property type="project" value="UniProtKB-EC"/>
</dbReference>
<feature type="non-terminal residue" evidence="9">
    <location>
        <position position="1"/>
    </location>
</feature>
<dbReference type="GO" id="GO:0000053">
    <property type="term" value="P:argininosuccinate metabolic process"/>
    <property type="evidence" value="ECO:0007669"/>
    <property type="project" value="TreeGrafter"/>
</dbReference>
<evidence type="ECO:0000256" key="7">
    <source>
        <dbReference type="ARBA" id="ARBA00022840"/>
    </source>
</evidence>
<keyword evidence="3" id="KW-0055">Arginine biosynthesis</keyword>
<keyword evidence="7" id="KW-0067">ATP-binding</keyword>
<keyword evidence="6" id="KW-0547">Nucleotide-binding</keyword>
<evidence type="ECO:0000256" key="1">
    <source>
        <dbReference type="ARBA" id="ARBA00004967"/>
    </source>
</evidence>
<dbReference type="InterPro" id="IPR024074">
    <property type="entry name" value="AS_cat/multimer_dom_body"/>
</dbReference>
<dbReference type="GO" id="GO:0000050">
    <property type="term" value="P:urea cycle"/>
    <property type="evidence" value="ECO:0007669"/>
    <property type="project" value="TreeGrafter"/>
</dbReference>
<evidence type="ECO:0000256" key="4">
    <source>
        <dbReference type="ARBA" id="ARBA00022598"/>
    </source>
</evidence>
<feature type="domain" description="Arginosuccinate synthase C-terminal" evidence="8">
    <location>
        <begin position="1"/>
        <end position="81"/>
    </location>
</feature>
<keyword evidence="5" id="KW-0028">Amino-acid biosynthesis</keyword>
<evidence type="ECO:0000256" key="3">
    <source>
        <dbReference type="ARBA" id="ARBA00022571"/>
    </source>
</evidence>
<dbReference type="InterPro" id="IPR001518">
    <property type="entry name" value="Arginosuc_synth"/>
</dbReference>
<sequence>LIYNGLWFTSLHQDLAAYVKSSQRFVTGTVRLKLFKGSCQVVGRKSPKSLYSHGLATYDKGDQFDQSASPGFIHIWGLPVRTQAQVQGISSLEEK</sequence>
<dbReference type="InterPro" id="IPR048268">
    <property type="entry name" value="Arginosuc_syn_C"/>
</dbReference>
<dbReference type="GO" id="GO:0006526">
    <property type="term" value="P:L-arginine biosynthetic process"/>
    <property type="evidence" value="ECO:0007669"/>
    <property type="project" value="UniProtKB-UniPathway"/>
</dbReference>
<dbReference type="Gene3D" id="1.20.5.470">
    <property type="entry name" value="Single helix bin"/>
    <property type="match status" value="1"/>
</dbReference>
<name>X1I8H7_9ZZZZ</name>
<dbReference type="EMBL" id="BARU01031959">
    <property type="protein sequence ID" value="GAH65570.1"/>
    <property type="molecule type" value="Genomic_DNA"/>
</dbReference>
<dbReference type="PANTHER" id="PTHR11587">
    <property type="entry name" value="ARGININOSUCCINATE SYNTHASE"/>
    <property type="match status" value="1"/>
</dbReference>
<evidence type="ECO:0000313" key="9">
    <source>
        <dbReference type="EMBL" id="GAH65570.1"/>
    </source>
</evidence>
<accession>X1I8H7</accession>
<comment type="caution">
    <text evidence="9">The sequence shown here is derived from an EMBL/GenBank/DDBJ whole genome shotgun (WGS) entry which is preliminary data.</text>
</comment>
<proteinExistence type="predicted"/>
<comment type="pathway">
    <text evidence="1">Amino-acid biosynthesis; L-arginine biosynthesis; L-arginine from L-ornithine and carbamoyl phosphate: step 2/3.</text>
</comment>
<evidence type="ECO:0000256" key="2">
    <source>
        <dbReference type="ARBA" id="ARBA00012286"/>
    </source>
</evidence>
<evidence type="ECO:0000256" key="5">
    <source>
        <dbReference type="ARBA" id="ARBA00022605"/>
    </source>
</evidence>
<evidence type="ECO:0000259" key="8">
    <source>
        <dbReference type="Pfam" id="PF20979"/>
    </source>
</evidence>
<dbReference type="EC" id="6.3.4.5" evidence="2"/>
<keyword evidence="4" id="KW-0436">Ligase</keyword>
<dbReference type="GO" id="GO:0005737">
    <property type="term" value="C:cytoplasm"/>
    <property type="evidence" value="ECO:0007669"/>
    <property type="project" value="TreeGrafter"/>
</dbReference>
<reference evidence="9" key="1">
    <citation type="journal article" date="2014" name="Front. Microbiol.">
        <title>High frequency of phylogenetically diverse reductive dehalogenase-homologous genes in deep subseafloor sedimentary metagenomes.</title>
        <authorList>
            <person name="Kawai M."/>
            <person name="Futagami T."/>
            <person name="Toyoda A."/>
            <person name="Takaki Y."/>
            <person name="Nishi S."/>
            <person name="Hori S."/>
            <person name="Arai W."/>
            <person name="Tsubouchi T."/>
            <person name="Morono Y."/>
            <person name="Uchiyama I."/>
            <person name="Ito T."/>
            <person name="Fujiyama A."/>
            <person name="Inagaki F."/>
            <person name="Takami H."/>
        </authorList>
    </citation>
    <scope>NUCLEOTIDE SEQUENCE</scope>
    <source>
        <strain evidence="9">Expedition CK06-06</strain>
    </source>
</reference>
<dbReference type="Gene3D" id="3.90.1260.10">
    <property type="entry name" value="Argininosuccinate synthetase, chain A, domain 2"/>
    <property type="match status" value="1"/>
</dbReference>
<gene>
    <name evidence="9" type="ORF">S03H2_50473</name>
</gene>
<evidence type="ECO:0000256" key="6">
    <source>
        <dbReference type="ARBA" id="ARBA00022741"/>
    </source>
</evidence>
<protein>
    <recommendedName>
        <fullName evidence="2">argininosuccinate synthase</fullName>
        <ecNumber evidence="2">6.3.4.5</ecNumber>
    </recommendedName>
</protein>
<dbReference type="UniPathway" id="UPA00068">
    <property type="reaction ID" value="UER00113"/>
</dbReference>